<name>A0A4U0NRY7_9ACTN</name>
<reference evidence="1 2" key="1">
    <citation type="submission" date="2019-04" db="EMBL/GenBank/DDBJ databases">
        <title>Streptomyces piniterrae sp. nov., a heliquinomycin-producing actinomycete isolated from rhizosphere soil of Pinus yunnanensis.</title>
        <authorList>
            <person name="Zhuang X."/>
            <person name="Zhao J."/>
        </authorList>
    </citation>
    <scope>NUCLEOTIDE SEQUENCE [LARGE SCALE GENOMIC DNA]</scope>
    <source>
        <strain evidence="2">jys28</strain>
    </source>
</reference>
<protein>
    <submittedName>
        <fullName evidence="1">Uncharacterized protein</fullName>
    </submittedName>
</protein>
<evidence type="ECO:0000313" key="2">
    <source>
        <dbReference type="Proteomes" id="UP000308697"/>
    </source>
</evidence>
<gene>
    <name evidence="1" type="ORF">FCH28_17460</name>
</gene>
<dbReference type="Proteomes" id="UP000308697">
    <property type="component" value="Unassembled WGS sequence"/>
</dbReference>
<accession>A0A4U0NRY7</accession>
<comment type="caution">
    <text evidence="1">The sequence shown here is derived from an EMBL/GenBank/DDBJ whole genome shotgun (WGS) entry which is preliminary data.</text>
</comment>
<organism evidence="1 2">
    <name type="scientific">Streptomyces piniterrae</name>
    <dbReference type="NCBI Taxonomy" id="2571125"/>
    <lineage>
        <taxon>Bacteria</taxon>
        <taxon>Bacillati</taxon>
        <taxon>Actinomycetota</taxon>
        <taxon>Actinomycetes</taxon>
        <taxon>Kitasatosporales</taxon>
        <taxon>Streptomycetaceae</taxon>
        <taxon>Streptomyces</taxon>
    </lineage>
</organism>
<dbReference type="OrthoDB" id="4557493at2"/>
<dbReference type="RefSeq" id="WP_136740966.1">
    <property type="nucleotide sequence ID" value="NZ_SUMB01000005.1"/>
</dbReference>
<dbReference type="EMBL" id="SUMB01000005">
    <property type="protein sequence ID" value="TJZ52954.1"/>
    <property type="molecule type" value="Genomic_DNA"/>
</dbReference>
<proteinExistence type="predicted"/>
<keyword evidence="2" id="KW-1185">Reference proteome</keyword>
<dbReference type="AlphaFoldDB" id="A0A4U0NRY7"/>
<sequence>MEAVVASVVAVVGTLLGSGITHVFQQRASDRSERFAREERLRQERIDAYCAYAGALLDYRRVLVHRWFVVNETDENGATDAGRCGEDSPELREEVYKSRYTAQEAMFRAQMVSDDPEILDRSERVLSEVTELHWVRGREALTALRGTTREEIRGFVAATSHVVR</sequence>
<evidence type="ECO:0000313" key="1">
    <source>
        <dbReference type="EMBL" id="TJZ52954.1"/>
    </source>
</evidence>